<dbReference type="Proteomes" id="UP001186944">
    <property type="component" value="Unassembled WGS sequence"/>
</dbReference>
<feature type="region of interest" description="Disordered" evidence="1">
    <location>
        <begin position="180"/>
        <end position="236"/>
    </location>
</feature>
<comment type="caution">
    <text evidence="2">The sequence shown here is derived from an EMBL/GenBank/DDBJ whole genome shotgun (WGS) entry which is preliminary data.</text>
</comment>
<evidence type="ECO:0000256" key="1">
    <source>
        <dbReference type="SAM" id="MobiDB-lite"/>
    </source>
</evidence>
<dbReference type="Gene3D" id="1.25.40.20">
    <property type="entry name" value="Ankyrin repeat-containing domain"/>
    <property type="match status" value="1"/>
</dbReference>
<feature type="compositionally biased region" description="Acidic residues" evidence="1">
    <location>
        <begin position="185"/>
        <end position="201"/>
    </location>
</feature>
<proteinExistence type="predicted"/>
<dbReference type="SUPFAM" id="SSF48403">
    <property type="entry name" value="Ankyrin repeat"/>
    <property type="match status" value="1"/>
</dbReference>
<gene>
    <name evidence="2" type="ORF">FSP39_006388</name>
</gene>
<dbReference type="EMBL" id="VSWD01000010">
    <property type="protein sequence ID" value="KAK3089772.1"/>
    <property type="molecule type" value="Genomic_DNA"/>
</dbReference>
<accession>A0AA89C0P1</accession>
<dbReference type="AlphaFoldDB" id="A0AA89C0P1"/>
<organism evidence="2 3">
    <name type="scientific">Pinctada imbricata</name>
    <name type="common">Atlantic pearl-oyster</name>
    <name type="synonym">Pinctada martensii</name>
    <dbReference type="NCBI Taxonomy" id="66713"/>
    <lineage>
        <taxon>Eukaryota</taxon>
        <taxon>Metazoa</taxon>
        <taxon>Spiralia</taxon>
        <taxon>Lophotrochozoa</taxon>
        <taxon>Mollusca</taxon>
        <taxon>Bivalvia</taxon>
        <taxon>Autobranchia</taxon>
        <taxon>Pteriomorphia</taxon>
        <taxon>Pterioida</taxon>
        <taxon>Pterioidea</taxon>
        <taxon>Pteriidae</taxon>
        <taxon>Pinctada</taxon>
    </lineage>
</organism>
<sequence>MCDYPITVYTSTLTDDAVSITQRVADLAYRYRWTELVKELKENAHLINSCRLPVDGGTSPKMFTPLHQAAFGKAPQNVFEDLIKLGASKSLKTADGQTAYDIAKSKGLDEKVLKMIEVPQEISENEAVLKKMEGGLHKVILERAENLVKKNGQQLPQLPYLYEFGSFYYPVPGMYGGFSVSMNGDDGDENSEDEAMPDDDGNQQSKKGEKTSECAGEVKSDEQIKDSVSSSGGENNVKKGVVVESWCRVVGGSGQRHEIDEEGNVKLVDEGFV</sequence>
<feature type="compositionally biased region" description="Basic and acidic residues" evidence="1">
    <location>
        <begin position="206"/>
        <end position="225"/>
    </location>
</feature>
<keyword evidence="3" id="KW-1185">Reference proteome</keyword>
<dbReference type="InterPro" id="IPR036770">
    <property type="entry name" value="Ankyrin_rpt-contain_sf"/>
</dbReference>
<reference evidence="2" key="1">
    <citation type="submission" date="2019-08" db="EMBL/GenBank/DDBJ databases">
        <title>The improved chromosome-level genome for the pearl oyster Pinctada fucata martensii using PacBio sequencing and Hi-C.</title>
        <authorList>
            <person name="Zheng Z."/>
        </authorList>
    </citation>
    <scope>NUCLEOTIDE SEQUENCE</scope>
    <source>
        <strain evidence="2">ZZ-2019</strain>
        <tissue evidence="2">Adductor muscle</tissue>
    </source>
</reference>
<evidence type="ECO:0000313" key="2">
    <source>
        <dbReference type="EMBL" id="KAK3089772.1"/>
    </source>
</evidence>
<protein>
    <submittedName>
        <fullName evidence="2">Uncharacterized protein</fullName>
    </submittedName>
</protein>
<name>A0AA89C0P1_PINIB</name>
<evidence type="ECO:0000313" key="3">
    <source>
        <dbReference type="Proteomes" id="UP001186944"/>
    </source>
</evidence>